<dbReference type="InterPro" id="IPR006311">
    <property type="entry name" value="TAT_signal"/>
</dbReference>
<dbReference type="EMBL" id="LPHB01000046">
    <property type="protein sequence ID" value="KWA62495.1"/>
    <property type="molecule type" value="Genomic_DNA"/>
</dbReference>
<dbReference type="PROSITE" id="PS51318">
    <property type="entry name" value="TAT"/>
    <property type="match status" value="1"/>
</dbReference>
<protein>
    <recommendedName>
        <fullName evidence="3">Lipoprotein</fullName>
    </recommendedName>
</protein>
<comment type="caution">
    <text evidence="1">The sequence shown here is derived from an EMBL/GenBank/DDBJ whole genome shotgun (WGS) entry which is preliminary data.</text>
</comment>
<sequence>MKTHSPNLSRRSMLAAGSTLTATSILSACGGDDISSRPVNDAELQAQIVARLNAQLGDPATVDAMLPALLDVGFTWSLPTIPAGQVGAIVAYSFGNRPNAASGNTSSTGGNQAALPDPGPVNEALADAVHRIYALKPVKVYAQWEIARFLASKYGMGADVLTSIEPVIASDGTIVYLSTAGVAAAAVSRAGGAAAMGNVAVVGHRDHAKRCIQTSQQAGMKAYAAADVPLPVAYDPQSGQPWTRNRSLYLVHDMLSQMATRSIVATALAFPKG</sequence>
<evidence type="ECO:0008006" key="3">
    <source>
        <dbReference type="Google" id="ProtNLM"/>
    </source>
</evidence>
<evidence type="ECO:0000313" key="1">
    <source>
        <dbReference type="EMBL" id="KWA62495.1"/>
    </source>
</evidence>
<dbReference type="AlphaFoldDB" id="A0A108IAR7"/>
<organism evidence="1">
    <name type="scientific">Burkholderia stagnalis</name>
    <dbReference type="NCBI Taxonomy" id="1503054"/>
    <lineage>
        <taxon>Bacteria</taxon>
        <taxon>Pseudomonadati</taxon>
        <taxon>Pseudomonadota</taxon>
        <taxon>Betaproteobacteria</taxon>
        <taxon>Burkholderiales</taxon>
        <taxon>Burkholderiaceae</taxon>
        <taxon>Burkholderia</taxon>
        <taxon>Burkholderia cepacia complex</taxon>
    </lineage>
</organism>
<name>A0A108IAR7_9BURK</name>
<evidence type="ECO:0000313" key="2">
    <source>
        <dbReference type="Proteomes" id="UP000068603"/>
    </source>
</evidence>
<proteinExistence type="predicted"/>
<dbReference type="Proteomes" id="UP000068603">
    <property type="component" value="Unassembled WGS sequence"/>
</dbReference>
<accession>A0A108IAR7</accession>
<reference evidence="1 2" key="1">
    <citation type="submission" date="2015-11" db="EMBL/GenBank/DDBJ databases">
        <title>Expanding the genomic diversity of Burkholderia species for the development of highly accurate diagnostics.</title>
        <authorList>
            <person name="Sahl J."/>
            <person name="Keim P."/>
            <person name="Wagner D."/>
        </authorList>
    </citation>
    <scope>NUCLEOTIDE SEQUENCE [LARGE SCALE GENOMIC DNA]</scope>
    <source>
        <strain evidence="1 2">MSMB1960WGS</strain>
    </source>
</reference>
<gene>
    <name evidence="1" type="ORF">WT44_14525</name>
</gene>
<dbReference type="RefSeq" id="WP_060148617.1">
    <property type="nucleotide sequence ID" value="NZ_LPGD01000021.1"/>
</dbReference>
<dbReference type="PROSITE" id="PS51257">
    <property type="entry name" value="PROKAR_LIPOPROTEIN"/>
    <property type="match status" value="1"/>
</dbReference>